<keyword evidence="2" id="KW-1185">Reference proteome</keyword>
<dbReference type="EMBL" id="OR769219">
    <property type="protein sequence ID" value="WQJ51164.1"/>
    <property type="molecule type" value="Genomic_DNA"/>
</dbReference>
<dbReference type="Proteomes" id="UP001348805">
    <property type="component" value="Segment"/>
</dbReference>
<proteinExistence type="predicted"/>
<protein>
    <recommendedName>
        <fullName evidence="3">Lipoprotein</fullName>
    </recommendedName>
</protein>
<accession>A0ABZ0YZA1</accession>
<organism evidence="1 2">
    <name type="scientific">phage Lak_Megaphage_RVC_AP3_GC26</name>
    <dbReference type="NCBI Taxonomy" id="3109225"/>
    <lineage>
        <taxon>Viruses</taxon>
        <taxon>Duplodnaviria</taxon>
        <taxon>Heunggongvirae</taxon>
        <taxon>Uroviricota</taxon>
        <taxon>Caudoviricetes</taxon>
        <taxon>Caudoviricetes code 15 clade</taxon>
    </lineage>
</organism>
<evidence type="ECO:0000313" key="2">
    <source>
        <dbReference type="Proteomes" id="UP001348805"/>
    </source>
</evidence>
<evidence type="ECO:0000313" key="1">
    <source>
        <dbReference type="EMBL" id="WQJ51164.1"/>
    </source>
</evidence>
<sequence>MKSLKYILLGSLLSLTFSFNSCDLKQNTGNNKSHDSTYSVSIKSVKTIKNDTLDILQLDSLTKADKLPEYNKWIKTPIKDGDDNNLYEYSTLYDKTTGIIYTIKQIKHNQYVVQKKKTTAK</sequence>
<name>A0ABZ0YZA1_9CAUD</name>
<reference evidence="1 2" key="1">
    <citation type="submission" date="2023-11" db="EMBL/GenBank/DDBJ databases">
        <authorList>
            <person name="Cook R."/>
            <person name="Crisci M."/>
            <person name="Pye H."/>
            <person name="Adriaenssens E."/>
            <person name="Santini J."/>
        </authorList>
    </citation>
    <scope>NUCLEOTIDE SEQUENCE [LARGE SCALE GENOMIC DNA]</scope>
    <source>
        <strain evidence="1">Lak_Megaphage_RVC_AP3_GC26</strain>
    </source>
</reference>
<evidence type="ECO:0008006" key="3">
    <source>
        <dbReference type="Google" id="ProtNLM"/>
    </source>
</evidence>